<sequence>MDPYDSAEQADFATRPDYEGNEGNEVEIDDMGTVRRTGQGYVDEILVAALEADYGSDGPAYGRLGEAETGEPHGDAGLSA</sequence>
<name>A0AAP9Y309_BURGL</name>
<accession>A0AAP9Y309</accession>
<reference evidence="2 3" key="1">
    <citation type="submission" date="2020-12" db="EMBL/GenBank/DDBJ databases">
        <title>FDA dAtabase for Regulatory Grade micrObial Sequences (FDA-ARGOS): Supporting development and validation of Infectious Disease Dx tests.</title>
        <authorList>
            <person name="Minogue T."/>
            <person name="Wolcott M."/>
            <person name="Wasieloski L."/>
            <person name="Aguilar W."/>
            <person name="Moore D."/>
            <person name="Jaissle J."/>
            <person name="Tallon L."/>
            <person name="Sadzewicz L."/>
            <person name="Zhao X."/>
            <person name="Boylan J."/>
            <person name="Ott S."/>
            <person name="Bowen H."/>
            <person name="Vavikolanu K."/>
            <person name="Mehta A."/>
            <person name="Aluvathingal J."/>
            <person name="Nadendla S."/>
            <person name="Yan Y."/>
            <person name="Sichtig H."/>
        </authorList>
    </citation>
    <scope>NUCLEOTIDE SEQUENCE [LARGE SCALE GENOMIC DNA]</scope>
    <source>
        <strain evidence="2 3">FDAARGOS_949</strain>
    </source>
</reference>
<dbReference type="RefSeq" id="WP_035978512.1">
    <property type="nucleotide sequence ID" value="NZ_CP065601.1"/>
</dbReference>
<evidence type="ECO:0000313" key="3">
    <source>
        <dbReference type="Proteomes" id="UP000594892"/>
    </source>
</evidence>
<gene>
    <name evidence="2" type="ORF">I6H06_15295</name>
</gene>
<dbReference type="EMBL" id="CP065601">
    <property type="protein sequence ID" value="QPQ93591.1"/>
    <property type="molecule type" value="Genomic_DNA"/>
</dbReference>
<feature type="region of interest" description="Disordered" evidence="1">
    <location>
        <begin position="1"/>
        <end position="32"/>
    </location>
</feature>
<evidence type="ECO:0000313" key="2">
    <source>
        <dbReference type="EMBL" id="QPQ93591.1"/>
    </source>
</evidence>
<dbReference type="AlphaFoldDB" id="A0AAP9Y309"/>
<evidence type="ECO:0000256" key="1">
    <source>
        <dbReference type="SAM" id="MobiDB-lite"/>
    </source>
</evidence>
<proteinExistence type="predicted"/>
<protein>
    <submittedName>
        <fullName evidence="2">Uncharacterized protein</fullName>
    </submittedName>
</protein>
<feature type="compositionally biased region" description="Acidic residues" evidence="1">
    <location>
        <begin position="19"/>
        <end position="30"/>
    </location>
</feature>
<organism evidence="2 3">
    <name type="scientific">Burkholderia glumae</name>
    <name type="common">Pseudomonas glumae</name>
    <dbReference type="NCBI Taxonomy" id="337"/>
    <lineage>
        <taxon>Bacteria</taxon>
        <taxon>Pseudomonadati</taxon>
        <taxon>Pseudomonadota</taxon>
        <taxon>Betaproteobacteria</taxon>
        <taxon>Burkholderiales</taxon>
        <taxon>Burkholderiaceae</taxon>
        <taxon>Burkholderia</taxon>
    </lineage>
</organism>
<feature type="region of interest" description="Disordered" evidence="1">
    <location>
        <begin position="61"/>
        <end position="80"/>
    </location>
</feature>
<dbReference type="Proteomes" id="UP000594892">
    <property type="component" value="Chromosome 2"/>
</dbReference>